<dbReference type="EC" id="2.7.13.3" evidence="2"/>
<organism evidence="4 5">
    <name type="scientific">Nostoc minutum NIES-26</name>
    <dbReference type="NCBI Taxonomy" id="1844469"/>
    <lineage>
        <taxon>Bacteria</taxon>
        <taxon>Bacillati</taxon>
        <taxon>Cyanobacteriota</taxon>
        <taxon>Cyanophyceae</taxon>
        <taxon>Nostocales</taxon>
        <taxon>Nostocaceae</taxon>
        <taxon>Nostoc</taxon>
    </lineage>
</organism>
<comment type="caution">
    <text evidence="4">The sequence shown here is derived from an EMBL/GenBank/DDBJ whole genome shotgun (WGS) entry which is preliminary data.</text>
</comment>
<dbReference type="EMBL" id="LXQD01000012">
    <property type="protein sequence ID" value="RCJ42136.1"/>
    <property type="molecule type" value="Genomic_DNA"/>
</dbReference>
<dbReference type="InterPro" id="IPR036097">
    <property type="entry name" value="HisK_dim/P_sf"/>
</dbReference>
<sequence>MGRRLHSGIRASQTLEQRVEERTHELQHALEDLKATQAQLIQTEKMSSLGQMIAGIAHEINNPVNFIYGNI</sequence>
<dbReference type="PANTHER" id="PTHR43065">
    <property type="entry name" value="SENSOR HISTIDINE KINASE"/>
    <property type="match status" value="1"/>
</dbReference>
<dbReference type="CDD" id="cd00082">
    <property type="entry name" value="HisKA"/>
    <property type="match status" value="1"/>
</dbReference>
<evidence type="ECO:0000313" key="5">
    <source>
        <dbReference type="Proteomes" id="UP000252107"/>
    </source>
</evidence>
<accession>A0A367RZW0</accession>
<protein>
    <recommendedName>
        <fullName evidence="2">histidine kinase</fullName>
        <ecNumber evidence="2">2.7.13.3</ecNumber>
    </recommendedName>
</protein>
<dbReference type="SUPFAM" id="SSF47384">
    <property type="entry name" value="Homodimeric domain of signal transducing histidine kinase"/>
    <property type="match status" value="1"/>
</dbReference>
<dbReference type="InterPro" id="IPR003661">
    <property type="entry name" value="HisK_dim/P_dom"/>
</dbReference>
<dbReference type="GO" id="GO:0000155">
    <property type="term" value="F:phosphorelay sensor kinase activity"/>
    <property type="evidence" value="ECO:0007669"/>
    <property type="project" value="InterPro"/>
</dbReference>
<evidence type="ECO:0000256" key="3">
    <source>
        <dbReference type="SAM" id="MobiDB-lite"/>
    </source>
</evidence>
<comment type="catalytic activity">
    <reaction evidence="1">
        <text>ATP + protein L-histidine = ADP + protein N-phospho-L-histidine.</text>
        <dbReference type="EC" id="2.7.13.3"/>
    </reaction>
</comment>
<evidence type="ECO:0000313" key="4">
    <source>
        <dbReference type="EMBL" id="RCJ42136.1"/>
    </source>
</evidence>
<keyword evidence="5" id="KW-1185">Reference proteome</keyword>
<evidence type="ECO:0000256" key="2">
    <source>
        <dbReference type="ARBA" id="ARBA00012438"/>
    </source>
</evidence>
<dbReference type="PANTHER" id="PTHR43065:SF42">
    <property type="entry name" value="TWO-COMPONENT SENSOR PPRA"/>
    <property type="match status" value="1"/>
</dbReference>
<dbReference type="Gene3D" id="1.10.287.130">
    <property type="match status" value="1"/>
</dbReference>
<dbReference type="AlphaFoldDB" id="A0A367RZW0"/>
<name>A0A367RZW0_9NOSO</name>
<feature type="region of interest" description="Disordered" evidence="3">
    <location>
        <begin position="1"/>
        <end position="23"/>
    </location>
</feature>
<reference evidence="4" key="1">
    <citation type="submission" date="2016-04" db="EMBL/GenBank/DDBJ databases">
        <authorList>
            <person name="Tabuchi Yagui T.R."/>
        </authorList>
    </citation>
    <scope>NUCLEOTIDE SEQUENCE [LARGE SCALE GENOMIC DNA]</scope>
    <source>
        <strain evidence="4">NIES-26</strain>
    </source>
</reference>
<proteinExistence type="predicted"/>
<evidence type="ECO:0000256" key="1">
    <source>
        <dbReference type="ARBA" id="ARBA00000085"/>
    </source>
</evidence>
<gene>
    <name evidence="4" type="ORF">A6770_07925</name>
</gene>
<dbReference type="Proteomes" id="UP000252107">
    <property type="component" value="Unassembled WGS sequence"/>
</dbReference>